<evidence type="ECO:0000256" key="4">
    <source>
        <dbReference type="SAM" id="MobiDB-lite"/>
    </source>
</evidence>
<feature type="region of interest" description="Disordered" evidence="4">
    <location>
        <begin position="1"/>
        <end position="20"/>
    </location>
</feature>
<protein>
    <recommendedName>
        <fullName evidence="3">SsrA-binding protein</fullName>
    </recommendedName>
    <alternativeName>
        <fullName evidence="3">Small protein B</fullName>
    </alternativeName>
</protein>
<evidence type="ECO:0000256" key="2">
    <source>
        <dbReference type="ARBA" id="ARBA00022884"/>
    </source>
</evidence>
<evidence type="ECO:0000313" key="6">
    <source>
        <dbReference type="Proteomes" id="UP000319383"/>
    </source>
</evidence>
<dbReference type="GO" id="GO:0070930">
    <property type="term" value="P:trans-translation-dependent protein tagging"/>
    <property type="evidence" value="ECO:0007669"/>
    <property type="project" value="TreeGrafter"/>
</dbReference>
<dbReference type="GO" id="GO:0005829">
    <property type="term" value="C:cytosol"/>
    <property type="evidence" value="ECO:0007669"/>
    <property type="project" value="TreeGrafter"/>
</dbReference>
<proteinExistence type="inferred from homology"/>
<evidence type="ECO:0000256" key="1">
    <source>
        <dbReference type="ARBA" id="ARBA00022490"/>
    </source>
</evidence>
<keyword evidence="1 3" id="KW-0963">Cytoplasm</keyword>
<evidence type="ECO:0000313" key="5">
    <source>
        <dbReference type="EMBL" id="QDU46378.1"/>
    </source>
</evidence>
<gene>
    <name evidence="3 5" type="primary">smpB</name>
    <name evidence="5" type="ORF">Mal52_48980</name>
</gene>
<comment type="subcellular location">
    <subcellularLocation>
        <location evidence="3">Cytoplasm</location>
    </subcellularLocation>
    <text evidence="3">The tmRNA-SmpB complex associates with stalled 70S ribosomes.</text>
</comment>
<feature type="compositionally biased region" description="Basic residues" evidence="4">
    <location>
        <begin position="1"/>
        <end position="12"/>
    </location>
</feature>
<dbReference type="EMBL" id="CP036276">
    <property type="protein sequence ID" value="QDU46378.1"/>
    <property type="molecule type" value="Genomic_DNA"/>
</dbReference>
<dbReference type="GO" id="GO:0003723">
    <property type="term" value="F:RNA binding"/>
    <property type="evidence" value="ECO:0007669"/>
    <property type="project" value="UniProtKB-UniRule"/>
</dbReference>
<dbReference type="PANTHER" id="PTHR30308:SF2">
    <property type="entry name" value="SSRA-BINDING PROTEIN"/>
    <property type="match status" value="1"/>
</dbReference>
<dbReference type="NCBIfam" id="NF003843">
    <property type="entry name" value="PRK05422.1"/>
    <property type="match status" value="1"/>
</dbReference>
<comment type="similarity">
    <text evidence="3">Belongs to the SmpB family.</text>
</comment>
<dbReference type="CDD" id="cd09294">
    <property type="entry name" value="SmpB"/>
    <property type="match status" value="1"/>
</dbReference>
<name>A0A517ZV76_9PLAN</name>
<dbReference type="AlphaFoldDB" id="A0A517ZV76"/>
<dbReference type="HAMAP" id="MF_00023">
    <property type="entry name" value="SmpB"/>
    <property type="match status" value="1"/>
</dbReference>
<dbReference type="NCBIfam" id="TIGR00086">
    <property type="entry name" value="smpB"/>
    <property type="match status" value="1"/>
</dbReference>
<organism evidence="5 6">
    <name type="scientific">Symmachiella dynata</name>
    <dbReference type="NCBI Taxonomy" id="2527995"/>
    <lineage>
        <taxon>Bacteria</taxon>
        <taxon>Pseudomonadati</taxon>
        <taxon>Planctomycetota</taxon>
        <taxon>Planctomycetia</taxon>
        <taxon>Planctomycetales</taxon>
        <taxon>Planctomycetaceae</taxon>
        <taxon>Symmachiella</taxon>
    </lineage>
</organism>
<sequence>MGKKSKKSKKKKSTEDPNFKTIARNRKARHQYEILDEMECGIVLQGSEVKSARSGKVSLDEAYGRVQGNEVYLVGCDIAEYPQANLMNHEPKRTRKLLLHRREISKFAETASQNGLTLVPTAMYFKKGVAKVKLATARGRKLHDKRDKLKKDTAQMEIRRAMTHRR</sequence>
<dbReference type="PANTHER" id="PTHR30308">
    <property type="entry name" value="TMRNA-BINDING COMPONENT OF TRANS-TRANSLATION TAGGING COMPLEX"/>
    <property type="match status" value="1"/>
</dbReference>
<dbReference type="InterPro" id="IPR023620">
    <property type="entry name" value="SmpB"/>
</dbReference>
<dbReference type="OrthoDB" id="9805462at2"/>
<comment type="function">
    <text evidence="3">Required for rescue of stalled ribosomes mediated by trans-translation. Binds to transfer-messenger RNA (tmRNA), required for stable association of tmRNA with ribosomes. tmRNA and SmpB together mimic tRNA shape, replacing the anticodon stem-loop with SmpB. tmRNA is encoded by the ssrA gene; the 2 termini fold to resemble tRNA(Ala) and it encodes a 'tag peptide', a short internal open reading frame. During trans-translation Ala-aminoacylated tmRNA acts like a tRNA, entering the A-site of stalled ribosomes, displacing the stalled mRNA. The ribosome then switches to translate the ORF on the tmRNA; the nascent peptide is terminated with the 'tag peptide' encoded by the tmRNA and targeted for degradation. The ribosome is freed to recommence translation, which seems to be the essential function of trans-translation.</text>
</comment>
<accession>A0A517ZV76</accession>
<dbReference type="Gene3D" id="2.40.280.10">
    <property type="match status" value="1"/>
</dbReference>
<keyword evidence="2 3" id="KW-0694">RNA-binding</keyword>
<dbReference type="SUPFAM" id="SSF74982">
    <property type="entry name" value="Small protein B (SmpB)"/>
    <property type="match status" value="1"/>
</dbReference>
<evidence type="ECO:0000256" key="3">
    <source>
        <dbReference type="HAMAP-Rule" id="MF_00023"/>
    </source>
</evidence>
<reference evidence="5 6" key="1">
    <citation type="submission" date="2019-02" db="EMBL/GenBank/DDBJ databases">
        <title>Deep-cultivation of Planctomycetes and their phenomic and genomic characterization uncovers novel biology.</title>
        <authorList>
            <person name="Wiegand S."/>
            <person name="Jogler M."/>
            <person name="Boedeker C."/>
            <person name="Pinto D."/>
            <person name="Vollmers J."/>
            <person name="Rivas-Marin E."/>
            <person name="Kohn T."/>
            <person name="Peeters S.H."/>
            <person name="Heuer A."/>
            <person name="Rast P."/>
            <person name="Oberbeckmann S."/>
            <person name="Bunk B."/>
            <person name="Jeske O."/>
            <person name="Meyerdierks A."/>
            <person name="Storesund J.E."/>
            <person name="Kallscheuer N."/>
            <person name="Luecker S."/>
            <person name="Lage O.M."/>
            <person name="Pohl T."/>
            <person name="Merkel B.J."/>
            <person name="Hornburger P."/>
            <person name="Mueller R.-W."/>
            <person name="Bruemmer F."/>
            <person name="Labrenz M."/>
            <person name="Spormann A.M."/>
            <person name="Op den Camp H."/>
            <person name="Overmann J."/>
            <person name="Amann R."/>
            <person name="Jetten M.S.M."/>
            <person name="Mascher T."/>
            <person name="Medema M.H."/>
            <person name="Devos D.P."/>
            <person name="Kaster A.-K."/>
            <person name="Ovreas L."/>
            <person name="Rohde M."/>
            <person name="Galperin M.Y."/>
            <person name="Jogler C."/>
        </authorList>
    </citation>
    <scope>NUCLEOTIDE SEQUENCE [LARGE SCALE GENOMIC DNA]</scope>
    <source>
        <strain evidence="5 6">Mal52</strain>
    </source>
</reference>
<dbReference type="InterPro" id="IPR000037">
    <property type="entry name" value="SsrA-bd_prot"/>
</dbReference>
<dbReference type="Pfam" id="PF01668">
    <property type="entry name" value="SmpB"/>
    <property type="match status" value="1"/>
</dbReference>
<dbReference type="GO" id="GO:0070929">
    <property type="term" value="P:trans-translation"/>
    <property type="evidence" value="ECO:0007669"/>
    <property type="project" value="UniProtKB-UniRule"/>
</dbReference>
<dbReference type="InterPro" id="IPR020081">
    <property type="entry name" value="SsrA-bd_prot_CS"/>
</dbReference>
<dbReference type="PROSITE" id="PS01317">
    <property type="entry name" value="SSRP"/>
    <property type="match status" value="1"/>
</dbReference>
<keyword evidence="6" id="KW-1185">Reference proteome</keyword>
<dbReference type="KEGG" id="sdyn:Mal52_48980"/>
<dbReference type="Proteomes" id="UP000319383">
    <property type="component" value="Chromosome"/>
</dbReference>
<dbReference type="RefSeq" id="WP_145378899.1">
    <property type="nucleotide sequence ID" value="NZ_CP036270.1"/>
</dbReference>